<proteinExistence type="predicted"/>
<protein>
    <recommendedName>
        <fullName evidence="3">Resolvase/invertase-type recombinase catalytic domain-containing protein</fullName>
    </recommendedName>
</protein>
<evidence type="ECO:0008006" key="3">
    <source>
        <dbReference type="Google" id="ProtNLM"/>
    </source>
</evidence>
<name>A0ABV6QGM4_9ACTN</name>
<reference evidence="1 2" key="1">
    <citation type="submission" date="2024-09" db="EMBL/GenBank/DDBJ databases">
        <authorList>
            <person name="Sun Q."/>
            <person name="Mori K."/>
        </authorList>
    </citation>
    <scope>NUCLEOTIDE SEQUENCE [LARGE SCALE GENOMIC DNA]</scope>
    <source>
        <strain evidence="1 2">CGMCC 1.15906</strain>
    </source>
</reference>
<evidence type="ECO:0000313" key="1">
    <source>
        <dbReference type="EMBL" id="MFC0623790.1"/>
    </source>
</evidence>
<comment type="caution">
    <text evidence="1">The sequence shown here is derived from an EMBL/GenBank/DDBJ whole genome shotgun (WGS) entry which is preliminary data.</text>
</comment>
<dbReference type="RefSeq" id="WP_380044490.1">
    <property type="nucleotide sequence ID" value="NZ_JBHLTC010000006.1"/>
</dbReference>
<gene>
    <name evidence="1" type="ORF">ACFFGN_06935</name>
</gene>
<accession>A0ABV6QGM4</accession>
<evidence type="ECO:0000313" key="2">
    <source>
        <dbReference type="Proteomes" id="UP001589890"/>
    </source>
</evidence>
<dbReference type="EMBL" id="JBHLTC010000006">
    <property type="protein sequence ID" value="MFC0623790.1"/>
    <property type="molecule type" value="Genomic_DNA"/>
</dbReference>
<organism evidence="1 2">
    <name type="scientific">Kribbella deserti</name>
    <dbReference type="NCBI Taxonomy" id="1926257"/>
    <lineage>
        <taxon>Bacteria</taxon>
        <taxon>Bacillati</taxon>
        <taxon>Actinomycetota</taxon>
        <taxon>Actinomycetes</taxon>
        <taxon>Propionibacteriales</taxon>
        <taxon>Kribbellaceae</taxon>
        <taxon>Kribbella</taxon>
    </lineage>
</organism>
<dbReference type="Proteomes" id="UP001589890">
    <property type="component" value="Unassembled WGS sequence"/>
</dbReference>
<keyword evidence="2" id="KW-1185">Reference proteome</keyword>
<sequence length="84" mass="9245">MGIIRNTKANDLAASAAKARDNGQVVFAALLNLPRTQPDLSSEIGDWSAMIEAVQNEGWQLTQWTVGQDNKGRPQAFPVFHRQP</sequence>